<organism evidence="2 3">
    <name type="scientific">Penicillium malachiteum</name>
    <dbReference type="NCBI Taxonomy" id="1324776"/>
    <lineage>
        <taxon>Eukaryota</taxon>
        <taxon>Fungi</taxon>
        <taxon>Dikarya</taxon>
        <taxon>Ascomycota</taxon>
        <taxon>Pezizomycotina</taxon>
        <taxon>Eurotiomycetes</taxon>
        <taxon>Eurotiomycetidae</taxon>
        <taxon>Eurotiales</taxon>
        <taxon>Aspergillaceae</taxon>
        <taxon>Penicillium</taxon>
    </lineage>
</organism>
<feature type="region of interest" description="Disordered" evidence="1">
    <location>
        <begin position="650"/>
        <end position="687"/>
    </location>
</feature>
<reference evidence="2" key="1">
    <citation type="journal article" date="2023" name="IMA Fungus">
        <title>Comparative genomic study of the Penicillium genus elucidates a diverse pangenome and 15 lateral gene transfer events.</title>
        <authorList>
            <person name="Petersen C."/>
            <person name="Sorensen T."/>
            <person name="Nielsen M.R."/>
            <person name="Sondergaard T.E."/>
            <person name="Sorensen J.L."/>
            <person name="Fitzpatrick D.A."/>
            <person name="Frisvad J.C."/>
            <person name="Nielsen K.L."/>
        </authorList>
    </citation>
    <scope>NUCLEOTIDE SEQUENCE</scope>
    <source>
        <strain evidence="2">IBT 17514</strain>
    </source>
</reference>
<evidence type="ECO:0000313" key="2">
    <source>
        <dbReference type="EMBL" id="KAJ5734309.1"/>
    </source>
</evidence>
<reference evidence="2" key="2">
    <citation type="submission" date="2023-01" db="EMBL/GenBank/DDBJ databases">
        <authorList>
            <person name="Petersen C."/>
        </authorList>
    </citation>
    <scope>NUCLEOTIDE SEQUENCE</scope>
    <source>
        <strain evidence="2">IBT 17514</strain>
    </source>
</reference>
<dbReference type="Proteomes" id="UP001215712">
    <property type="component" value="Unassembled WGS sequence"/>
</dbReference>
<dbReference type="AlphaFoldDB" id="A0AAD6HU32"/>
<proteinExistence type="predicted"/>
<keyword evidence="3" id="KW-1185">Reference proteome</keyword>
<gene>
    <name evidence="2" type="ORF">N7493_003095</name>
</gene>
<feature type="compositionally biased region" description="Polar residues" evidence="1">
    <location>
        <begin position="651"/>
        <end position="663"/>
    </location>
</feature>
<protein>
    <submittedName>
        <fullName evidence="2">Uncharacterized protein</fullName>
    </submittedName>
</protein>
<name>A0AAD6HU32_9EURO</name>
<evidence type="ECO:0000256" key="1">
    <source>
        <dbReference type="SAM" id="MobiDB-lite"/>
    </source>
</evidence>
<dbReference type="EMBL" id="JAQJAN010000003">
    <property type="protein sequence ID" value="KAJ5734309.1"/>
    <property type="molecule type" value="Genomic_DNA"/>
</dbReference>
<evidence type="ECO:0000313" key="3">
    <source>
        <dbReference type="Proteomes" id="UP001215712"/>
    </source>
</evidence>
<accession>A0AAD6HU32</accession>
<sequence>MSSSIALSAAAASRPGVTRLAMSHLVSSHPAQCRSICRAARNTQAGTGKQERTFRSFTKCFRPLAGIRSGFSDISSGREKSFWEAEREQMMHRMAHLKKSMSENPSNALFSHQVESLRRMNKSKAAWSGFLQSIITAEHQSVRSDIPLKSHLQDFNFAQSPEITRDGRHYDPISGRMAPQAPQPSYVKSQASSAQAIDCTPGSELETKFASNPSLVDEGQFQPGASVPHVAPEASLSSKTIDCSPGSELEALFTSNPASYKDVRTMTGSFQESAHKPNINIDCPPGNELEALLISESAHPGKAHAESFQPSKNLKELSADAGVTAGRTVECSPGNELDALFVSKPALRADQTSPLETYGAHSSNQSNNVTVDCPPGNELEAKFVSELGSQSENTHLKNDTVDCSPGNELEAKILSEAAIPRNEATTDCPPGNELEAKFVADPIPAEDGQFQPSLVSDELYTQQANITLDCQPGNELEAMFISKAASGSPSMAEDLSSLQASDIRARYASLDALSKPEYRLSKDVDYSGSEDRIGDYMLKNQKTSAPEAQQEVSPIYRILTYDSSISEITTAESDLFFGVNDTSSLVDVLSRLQNPAKFVPYFEKMQRDGYEIATGGGDILVFRKSGNVVAAEQDSAIHADIAPFLRHDSYPTATSTGSRSPFTNQPPPTHESSGAGDEPTKSSSSNSSIRKALNRAIFACTATAASCYALGVVIEYFRTGGQDGHGIDGFTAFESERRQLG</sequence>
<comment type="caution">
    <text evidence="2">The sequence shown here is derived from an EMBL/GenBank/DDBJ whole genome shotgun (WGS) entry which is preliminary data.</text>
</comment>